<evidence type="ECO:0000256" key="1">
    <source>
        <dbReference type="ARBA" id="ARBA00001946"/>
    </source>
</evidence>
<organism evidence="7 8">
    <name type="scientific">Pigmentiphaga litoralis</name>
    <dbReference type="NCBI Taxonomy" id="516702"/>
    <lineage>
        <taxon>Bacteria</taxon>
        <taxon>Pseudomonadati</taxon>
        <taxon>Pseudomonadota</taxon>
        <taxon>Betaproteobacteria</taxon>
        <taxon>Burkholderiales</taxon>
        <taxon>Alcaligenaceae</taxon>
        <taxon>Pigmentiphaga</taxon>
    </lineage>
</organism>
<dbReference type="SUPFAM" id="SSF51621">
    <property type="entry name" value="Phosphoenolpyruvate/pyruvate domain"/>
    <property type="match status" value="1"/>
</dbReference>
<comment type="cofactor">
    <cofactor evidence="1">
        <name>Mg(2+)</name>
        <dbReference type="ChEBI" id="CHEBI:18420"/>
    </cofactor>
</comment>
<feature type="domain" description="HpcH/HpaI aldolase/citrate lyase" evidence="6">
    <location>
        <begin position="35"/>
        <end position="242"/>
    </location>
</feature>
<evidence type="ECO:0000256" key="3">
    <source>
        <dbReference type="ARBA" id="ARBA00022842"/>
    </source>
</evidence>
<feature type="binding site" evidence="5">
    <location>
        <position position="171"/>
    </location>
    <ligand>
        <name>Mg(2+)</name>
        <dbReference type="ChEBI" id="CHEBI:18420"/>
    </ligand>
</feature>
<dbReference type="GO" id="GO:0047777">
    <property type="term" value="F:(S)-citramalyl-CoA lyase activity"/>
    <property type="evidence" value="ECO:0007669"/>
    <property type="project" value="UniProtKB-EC"/>
</dbReference>
<feature type="binding site" evidence="4">
    <location>
        <position position="94"/>
    </location>
    <ligand>
        <name>substrate</name>
    </ligand>
</feature>
<feature type="binding site" evidence="4">
    <location>
        <position position="145"/>
    </location>
    <ligand>
        <name>substrate</name>
    </ligand>
</feature>
<dbReference type="InterPro" id="IPR005000">
    <property type="entry name" value="Aldolase/citrate-lyase_domain"/>
</dbReference>
<protein>
    <submittedName>
        <fullName evidence="7">(S)-citramalyl-CoA lyase</fullName>
        <ecNumber evidence="7">4.1.3.25</ecNumber>
    </submittedName>
</protein>
<dbReference type="AlphaFoldDB" id="A0A7Y9IUE2"/>
<dbReference type="InterPro" id="IPR040442">
    <property type="entry name" value="Pyrv_kinase-like_dom_sf"/>
</dbReference>
<dbReference type="Gene3D" id="3.20.20.60">
    <property type="entry name" value="Phosphoenolpyruvate-binding domains"/>
    <property type="match status" value="1"/>
</dbReference>
<dbReference type="PIRSF" id="PIRSF015582">
    <property type="entry name" value="Cit_lyase_B"/>
    <property type="match status" value="1"/>
</dbReference>
<evidence type="ECO:0000313" key="7">
    <source>
        <dbReference type="EMBL" id="NYE83133.1"/>
    </source>
</evidence>
<dbReference type="Pfam" id="PF03328">
    <property type="entry name" value="HpcH_HpaI"/>
    <property type="match status" value="1"/>
</dbReference>
<dbReference type="GO" id="GO:0000287">
    <property type="term" value="F:magnesium ion binding"/>
    <property type="evidence" value="ECO:0007669"/>
    <property type="project" value="TreeGrafter"/>
</dbReference>
<evidence type="ECO:0000256" key="4">
    <source>
        <dbReference type="PIRSR" id="PIRSR015582-1"/>
    </source>
</evidence>
<comment type="caution">
    <text evidence="7">The sequence shown here is derived from an EMBL/GenBank/DDBJ whole genome shotgun (WGS) entry which is preliminary data.</text>
</comment>
<dbReference type="InterPro" id="IPR015813">
    <property type="entry name" value="Pyrv/PenolPyrv_kinase-like_dom"/>
</dbReference>
<evidence type="ECO:0000259" key="6">
    <source>
        <dbReference type="Pfam" id="PF03328"/>
    </source>
</evidence>
<evidence type="ECO:0000313" key="8">
    <source>
        <dbReference type="Proteomes" id="UP000542125"/>
    </source>
</evidence>
<dbReference type="PANTHER" id="PTHR32308">
    <property type="entry name" value="LYASE BETA SUBUNIT, PUTATIVE (AFU_ORTHOLOGUE AFUA_4G13030)-RELATED"/>
    <property type="match status" value="1"/>
</dbReference>
<dbReference type="PANTHER" id="PTHR32308:SF10">
    <property type="entry name" value="CITRATE LYASE SUBUNIT BETA"/>
    <property type="match status" value="1"/>
</dbReference>
<reference evidence="7 8" key="1">
    <citation type="submission" date="2020-07" db="EMBL/GenBank/DDBJ databases">
        <title>Genomic Encyclopedia of Type Strains, Phase IV (KMG-V): Genome sequencing to study the core and pangenomes of soil and plant-associated prokaryotes.</title>
        <authorList>
            <person name="Whitman W."/>
        </authorList>
    </citation>
    <scope>NUCLEOTIDE SEQUENCE [LARGE SCALE GENOMIC DNA]</scope>
    <source>
        <strain evidence="7 8">SAS40</strain>
    </source>
</reference>
<evidence type="ECO:0000256" key="5">
    <source>
        <dbReference type="PIRSR" id="PIRSR015582-2"/>
    </source>
</evidence>
<keyword evidence="7" id="KW-0456">Lyase</keyword>
<keyword evidence="8" id="KW-1185">Reference proteome</keyword>
<dbReference type="InterPro" id="IPR011206">
    <property type="entry name" value="Citrate_lyase_beta/mcl1/mcl2"/>
</dbReference>
<sequence>MNNASTTRGGSLNHPNAVGNAHAMEPAATSLDLARSALFVPASRPDRFDKALATGADAVIIDLEDAVLPDDKATAREALSAWLAASPGHQVVVRVNAVDTDWAEADLAMCRRHANVAAVLLPKADSAEIVAHAAGFGKPLWPIIESAAALVNLAAVAASPGVRRLAFGSLDLGLDLDLDPDSAAAATILDQGRYAVLLHGRVAGLAAPLDGVHPAIRDLEGLAVSAGRARDMGFGGALCIHPTHVRVLNDSFLPTPAQREWARRVLERAASESGAFQLDGKMVDAPVIKRAQRLAQRGAQANAN</sequence>
<keyword evidence="2 5" id="KW-0479">Metal-binding</keyword>
<dbReference type="EMBL" id="JACBYR010000001">
    <property type="protein sequence ID" value="NYE83133.1"/>
    <property type="molecule type" value="Genomic_DNA"/>
</dbReference>
<dbReference type="GO" id="GO:0006107">
    <property type="term" value="P:oxaloacetate metabolic process"/>
    <property type="evidence" value="ECO:0007669"/>
    <property type="project" value="TreeGrafter"/>
</dbReference>
<dbReference type="Proteomes" id="UP000542125">
    <property type="component" value="Unassembled WGS sequence"/>
</dbReference>
<gene>
    <name evidence="7" type="ORF">FHW18_002404</name>
</gene>
<accession>A0A7Y9IUE2</accession>
<name>A0A7Y9IUE2_9BURK</name>
<keyword evidence="3 5" id="KW-0460">Magnesium</keyword>
<feature type="binding site" evidence="5">
    <location>
        <position position="145"/>
    </location>
    <ligand>
        <name>Mg(2+)</name>
        <dbReference type="ChEBI" id="CHEBI:18420"/>
    </ligand>
</feature>
<evidence type="ECO:0000256" key="2">
    <source>
        <dbReference type="ARBA" id="ARBA00022723"/>
    </source>
</evidence>
<dbReference type="EC" id="4.1.3.25" evidence="7"/>
<proteinExistence type="predicted"/>